<accession>A0ABV8CP06</accession>
<evidence type="ECO:0000313" key="2">
    <source>
        <dbReference type="Proteomes" id="UP001595692"/>
    </source>
</evidence>
<proteinExistence type="predicted"/>
<gene>
    <name evidence="1" type="ORF">ACFOSS_09605</name>
</gene>
<evidence type="ECO:0000313" key="1">
    <source>
        <dbReference type="EMBL" id="MFC3913719.1"/>
    </source>
</evidence>
<dbReference type="RefSeq" id="WP_377152121.1">
    <property type="nucleotide sequence ID" value="NZ_JBHSAF010000012.1"/>
</dbReference>
<dbReference type="EMBL" id="JBHSAF010000012">
    <property type="protein sequence ID" value="MFC3913719.1"/>
    <property type="molecule type" value="Genomic_DNA"/>
</dbReference>
<reference evidence="2" key="1">
    <citation type="journal article" date="2019" name="Int. J. Syst. Evol. Microbiol.">
        <title>The Global Catalogue of Microorganisms (GCM) 10K type strain sequencing project: providing services to taxonomists for standard genome sequencing and annotation.</title>
        <authorList>
            <consortium name="The Broad Institute Genomics Platform"/>
            <consortium name="The Broad Institute Genome Sequencing Center for Infectious Disease"/>
            <person name="Wu L."/>
            <person name="Ma J."/>
        </authorList>
    </citation>
    <scope>NUCLEOTIDE SEQUENCE [LARGE SCALE GENOMIC DNA]</scope>
    <source>
        <strain evidence="2">CCUG 54939</strain>
    </source>
</reference>
<protein>
    <recommendedName>
        <fullName evidence="3">DUF4240 domain-containing protein</fullName>
    </recommendedName>
</protein>
<comment type="caution">
    <text evidence="1">The sequence shown here is derived from an EMBL/GenBank/DDBJ whole genome shotgun (WGS) entry which is preliminary data.</text>
</comment>
<name>A0ABV8CP06_9GAMM</name>
<dbReference type="Proteomes" id="UP001595692">
    <property type="component" value="Unassembled WGS sequence"/>
</dbReference>
<evidence type="ECO:0008006" key="3">
    <source>
        <dbReference type="Google" id="ProtNLM"/>
    </source>
</evidence>
<sequence length="151" mass="17303">MEDVWALGHCDDSFGGSVLASKGTQWLWFHDRDEVLDYLLGDYAELLADTGELDEEQLDSARERFAGLIDDCASDDELVRELNELSIELRRIVWMGPLSSLATDYSDFALALRRYFWQQTGEDDDLEAIIPADRWAELVDVLDEFLIDGEY</sequence>
<organism evidence="1 2">
    <name type="scientific">Pseudaeromonas sharmana</name>
    <dbReference type="NCBI Taxonomy" id="328412"/>
    <lineage>
        <taxon>Bacteria</taxon>
        <taxon>Pseudomonadati</taxon>
        <taxon>Pseudomonadota</taxon>
        <taxon>Gammaproteobacteria</taxon>
        <taxon>Aeromonadales</taxon>
        <taxon>Aeromonadaceae</taxon>
        <taxon>Pseudaeromonas</taxon>
    </lineage>
</organism>
<keyword evidence="2" id="KW-1185">Reference proteome</keyword>